<evidence type="ECO:0000313" key="1">
    <source>
        <dbReference type="EMBL" id="PZG15485.1"/>
    </source>
</evidence>
<keyword evidence="2" id="KW-1185">Reference proteome</keyword>
<dbReference type="EMBL" id="POUD01000104">
    <property type="protein sequence ID" value="PZG15485.1"/>
    <property type="molecule type" value="Genomic_DNA"/>
</dbReference>
<reference evidence="1 2" key="1">
    <citation type="submission" date="2018-01" db="EMBL/GenBank/DDBJ databases">
        <title>Draft genome sequence of Nonomuraea sp. KC333.</title>
        <authorList>
            <person name="Sahin N."/>
            <person name="Saygin H."/>
            <person name="Ay H."/>
        </authorList>
    </citation>
    <scope>NUCLEOTIDE SEQUENCE [LARGE SCALE GENOMIC DNA]</scope>
    <source>
        <strain evidence="1 2">KC333</strain>
    </source>
</reference>
<name>A0A2W2EET3_9ACTN</name>
<proteinExistence type="predicted"/>
<dbReference type="AlphaFoldDB" id="A0A2W2EET3"/>
<organism evidence="1 2">
    <name type="scientific">Nonomuraea aridisoli</name>
    <dbReference type="NCBI Taxonomy" id="2070368"/>
    <lineage>
        <taxon>Bacteria</taxon>
        <taxon>Bacillati</taxon>
        <taxon>Actinomycetota</taxon>
        <taxon>Actinomycetes</taxon>
        <taxon>Streptosporangiales</taxon>
        <taxon>Streptosporangiaceae</taxon>
        <taxon>Nonomuraea</taxon>
    </lineage>
</organism>
<evidence type="ECO:0000313" key="2">
    <source>
        <dbReference type="Proteomes" id="UP000249304"/>
    </source>
</evidence>
<dbReference type="OrthoDB" id="3745966at2"/>
<comment type="caution">
    <text evidence="1">The sequence shown here is derived from an EMBL/GenBank/DDBJ whole genome shotgun (WGS) entry which is preliminary data.</text>
</comment>
<gene>
    <name evidence="1" type="ORF">C1J01_23865</name>
</gene>
<accession>A0A2W2EET3</accession>
<sequence length="74" mass="7746">MLGFVMTSKAAIAVSQVLFFPMGVLGGLVMPPELLPEFVQDISPYVPTRGVAELLWAVTVGSAPDTVALVMLGV</sequence>
<dbReference type="Proteomes" id="UP000249304">
    <property type="component" value="Unassembled WGS sequence"/>
</dbReference>
<dbReference type="RefSeq" id="WP_146615704.1">
    <property type="nucleotide sequence ID" value="NZ_POUD01000104.1"/>
</dbReference>
<protein>
    <submittedName>
        <fullName evidence="1">Uncharacterized protein</fullName>
    </submittedName>
</protein>